<dbReference type="EMBL" id="JBIMZQ010000020">
    <property type="protein sequence ID" value="KAL3665459.1"/>
    <property type="molecule type" value="Genomic_DNA"/>
</dbReference>
<dbReference type="PROSITE" id="PS51084">
    <property type="entry name" value="HIT_2"/>
    <property type="match status" value="1"/>
</dbReference>
<dbReference type="SUPFAM" id="SSF54197">
    <property type="entry name" value="HIT-like"/>
    <property type="match status" value="1"/>
</dbReference>
<dbReference type="InterPro" id="IPR011146">
    <property type="entry name" value="HIT-like"/>
</dbReference>
<evidence type="ECO:0000256" key="4">
    <source>
        <dbReference type="PIRSR" id="PIRSR601310-3"/>
    </source>
</evidence>
<feature type="active site" description="Tele-AMP-histidine intermediate" evidence="3">
    <location>
        <position position="245"/>
    </location>
</feature>
<accession>A0ABD3FGK6</accession>
<feature type="domain" description="HIT" evidence="8">
    <location>
        <begin position="151"/>
        <end position="258"/>
    </location>
</feature>
<keyword evidence="1" id="KW-0547">Nucleotide-binding</keyword>
<dbReference type="Pfam" id="PF01230">
    <property type="entry name" value="HIT"/>
    <property type="match status" value="1"/>
</dbReference>
<organism evidence="9 10">
    <name type="scientific">Phytophthora oleae</name>
    <dbReference type="NCBI Taxonomy" id="2107226"/>
    <lineage>
        <taxon>Eukaryota</taxon>
        <taxon>Sar</taxon>
        <taxon>Stramenopiles</taxon>
        <taxon>Oomycota</taxon>
        <taxon>Peronosporomycetes</taxon>
        <taxon>Peronosporales</taxon>
        <taxon>Peronosporaceae</taxon>
        <taxon>Phytophthora</taxon>
    </lineage>
</organism>
<dbReference type="PANTHER" id="PTHR46243:SF1">
    <property type="entry name" value="BIS(5'-ADENOSYL)-TRIPHOSPHATASE"/>
    <property type="match status" value="1"/>
</dbReference>
<evidence type="ECO:0000313" key="10">
    <source>
        <dbReference type="Proteomes" id="UP001632037"/>
    </source>
</evidence>
<dbReference type="GO" id="GO:0016787">
    <property type="term" value="F:hydrolase activity"/>
    <property type="evidence" value="ECO:0007669"/>
    <property type="project" value="UniProtKB-KW"/>
</dbReference>
<evidence type="ECO:0000256" key="1">
    <source>
        <dbReference type="ARBA" id="ARBA00022741"/>
    </source>
</evidence>
<dbReference type="Gene3D" id="3.30.428.10">
    <property type="entry name" value="HIT-like"/>
    <property type="match status" value="1"/>
</dbReference>
<feature type="binding site" evidence="5">
    <location>
        <position position="232"/>
    </location>
    <ligand>
        <name>substrate</name>
    </ligand>
</feature>
<dbReference type="FunFam" id="3.30.428.10:FF:000011">
    <property type="entry name" value="Fragile histidine triad"/>
    <property type="match status" value="1"/>
</dbReference>
<evidence type="ECO:0000259" key="8">
    <source>
        <dbReference type="PROSITE" id="PS51084"/>
    </source>
</evidence>
<sequence>MVHIGRGALQRVASERNIRSILFHVTPETAKRAFRDESRVEKAVRALKTHGYRLGCIGDTGASDSSVLRLFHVIHGDTKSDAMVYETASKELNVPLDRTLLVTEPKLEDFSDNGAISVMLPSHAEDTEDQPLLAQLATDLLNFDQCLDPAGRCFGPFRVLFSQVFYESALSFALVNLKPIVPGHVLVVPKRPVGRFEMLDEDEVSDLWIVAQLIGKKIERHYGASSLTFAIQDGKESGQTVQHVHIHVIPRITQDFARNEDIYTEIEKHERALHVDNEGRTARSEAGMAAEAARLRSLFSVPPIVAH</sequence>
<evidence type="ECO:0000256" key="3">
    <source>
        <dbReference type="PIRSR" id="PIRSR601310-1"/>
    </source>
</evidence>
<keyword evidence="10" id="KW-1185">Reference proteome</keyword>
<feature type="site" description="Important for induction of apoptosis" evidence="6">
    <location>
        <position position="263"/>
    </location>
</feature>
<reference evidence="9 10" key="1">
    <citation type="submission" date="2024-09" db="EMBL/GenBank/DDBJ databases">
        <title>Genome sequencing and assembly of Phytophthora oleae, isolate VK10A, causative agent of rot of olive drupes.</title>
        <authorList>
            <person name="Conti Taguali S."/>
            <person name="Riolo M."/>
            <person name="La Spada F."/>
            <person name="Cacciola S.O."/>
            <person name="Dionisio G."/>
        </authorList>
    </citation>
    <scope>NUCLEOTIDE SEQUENCE [LARGE SCALE GENOMIC DNA]</scope>
    <source>
        <strain evidence="9 10">VK10A</strain>
    </source>
</reference>
<comment type="caution">
    <text evidence="9">The sequence shown here is derived from an EMBL/GenBank/DDBJ whole genome shotgun (WGS) entry which is preliminary data.</text>
</comment>
<evidence type="ECO:0000313" key="9">
    <source>
        <dbReference type="EMBL" id="KAL3665459.1"/>
    </source>
</evidence>
<dbReference type="GO" id="GO:0000166">
    <property type="term" value="F:nucleotide binding"/>
    <property type="evidence" value="ECO:0007669"/>
    <property type="project" value="UniProtKB-KW"/>
</dbReference>
<dbReference type="PROSITE" id="PS00892">
    <property type="entry name" value="HIT_1"/>
    <property type="match status" value="1"/>
</dbReference>
<feature type="short sequence motif" description="Histidine triad motif" evidence="4 7">
    <location>
        <begin position="243"/>
        <end position="247"/>
    </location>
</feature>
<dbReference type="AlphaFoldDB" id="A0ABD3FGK6"/>
<feature type="binding site" evidence="5">
    <location>
        <position position="176"/>
    </location>
    <ligand>
        <name>substrate</name>
    </ligand>
</feature>
<keyword evidence="2" id="KW-0378">Hydrolase</keyword>
<name>A0ABD3FGK6_9STRA</name>
<dbReference type="InterPro" id="IPR001310">
    <property type="entry name" value="Histidine_triad_HIT"/>
</dbReference>
<dbReference type="Proteomes" id="UP001632037">
    <property type="component" value="Unassembled WGS sequence"/>
</dbReference>
<evidence type="ECO:0000256" key="7">
    <source>
        <dbReference type="PROSITE-ProRule" id="PRU00464"/>
    </source>
</evidence>
<dbReference type="InterPro" id="IPR051884">
    <property type="entry name" value="Bis(5'-adenosyl)-TPase_reg"/>
</dbReference>
<dbReference type="InterPro" id="IPR039383">
    <property type="entry name" value="FHIT"/>
</dbReference>
<proteinExistence type="predicted"/>
<dbReference type="CDD" id="cd01275">
    <property type="entry name" value="FHIT"/>
    <property type="match status" value="1"/>
</dbReference>
<dbReference type="PRINTS" id="PR00332">
    <property type="entry name" value="HISTRIAD"/>
</dbReference>
<gene>
    <name evidence="9" type="ORF">V7S43_009494</name>
</gene>
<dbReference type="InterPro" id="IPR036265">
    <property type="entry name" value="HIT-like_sf"/>
</dbReference>
<dbReference type="PANTHER" id="PTHR46243">
    <property type="entry name" value="BIS(5'-ADENOSYL)-TRIPHOSPHATASE"/>
    <property type="match status" value="1"/>
</dbReference>
<evidence type="ECO:0000256" key="2">
    <source>
        <dbReference type="ARBA" id="ARBA00022801"/>
    </source>
</evidence>
<evidence type="ECO:0000256" key="6">
    <source>
        <dbReference type="PIRSR" id="PIRSR639383-3"/>
    </source>
</evidence>
<feature type="binding site" evidence="5">
    <location>
        <begin position="238"/>
        <end position="241"/>
    </location>
    <ligand>
        <name>substrate</name>
    </ligand>
</feature>
<feature type="binding site" evidence="5">
    <location>
        <position position="247"/>
    </location>
    <ligand>
        <name>substrate</name>
    </ligand>
</feature>
<dbReference type="InterPro" id="IPR019808">
    <property type="entry name" value="Histidine_triad_CS"/>
</dbReference>
<evidence type="ECO:0000256" key="5">
    <source>
        <dbReference type="PIRSR" id="PIRSR639383-2"/>
    </source>
</evidence>
<protein>
    <recommendedName>
        <fullName evidence="8">HIT domain-containing protein</fullName>
    </recommendedName>
</protein>